<dbReference type="InterPro" id="IPR027806">
    <property type="entry name" value="HARBI1_dom"/>
</dbReference>
<feature type="compositionally biased region" description="Basic and acidic residues" evidence="3">
    <location>
        <begin position="931"/>
        <end position="940"/>
    </location>
</feature>
<dbReference type="Pfam" id="PF13359">
    <property type="entry name" value="DDE_Tnp_4"/>
    <property type="match status" value="1"/>
</dbReference>
<feature type="compositionally biased region" description="Basic residues" evidence="3">
    <location>
        <begin position="837"/>
        <end position="846"/>
    </location>
</feature>
<reference evidence="5" key="1">
    <citation type="journal article" date="2020" name="Cell">
        <title>Large-Scale Comparative Analyses of Tick Genomes Elucidate Their Genetic Diversity and Vector Capacities.</title>
        <authorList>
            <consortium name="Tick Genome and Microbiome Consortium (TIGMIC)"/>
            <person name="Jia N."/>
            <person name="Wang J."/>
            <person name="Shi W."/>
            <person name="Du L."/>
            <person name="Sun Y."/>
            <person name="Zhan W."/>
            <person name="Jiang J.F."/>
            <person name="Wang Q."/>
            <person name="Zhang B."/>
            <person name="Ji P."/>
            <person name="Bell-Sakyi L."/>
            <person name="Cui X.M."/>
            <person name="Yuan T.T."/>
            <person name="Jiang B.G."/>
            <person name="Yang W.F."/>
            <person name="Lam T.T."/>
            <person name="Chang Q.C."/>
            <person name="Ding S.J."/>
            <person name="Wang X.J."/>
            <person name="Zhu J.G."/>
            <person name="Ruan X.D."/>
            <person name="Zhao L."/>
            <person name="Wei J.T."/>
            <person name="Ye R.Z."/>
            <person name="Que T.C."/>
            <person name="Du C.H."/>
            <person name="Zhou Y.H."/>
            <person name="Cheng J.X."/>
            <person name="Dai P.F."/>
            <person name="Guo W.B."/>
            <person name="Han X.H."/>
            <person name="Huang E.J."/>
            <person name="Li L.F."/>
            <person name="Wei W."/>
            <person name="Gao Y.C."/>
            <person name="Liu J.Z."/>
            <person name="Shao H.Z."/>
            <person name="Wang X."/>
            <person name="Wang C.C."/>
            <person name="Yang T.C."/>
            <person name="Huo Q.B."/>
            <person name="Li W."/>
            <person name="Chen H.Y."/>
            <person name="Chen S.E."/>
            <person name="Zhou L.G."/>
            <person name="Ni X.B."/>
            <person name="Tian J.H."/>
            <person name="Sheng Y."/>
            <person name="Liu T."/>
            <person name="Pan Y.S."/>
            <person name="Xia L.Y."/>
            <person name="Li J."/>
            <person name="Zhao F."/>
            <person name="Cao W.C."/>
        </authorList>
    </citation>
    <scope>NUCLEOTIDE SEQUENCE</scope>
    <source>
        <strain evidence="5">Rmic-2018</strain>
    </source>
</reference>
<feature type="domain" description="DDE Tnp4" evidence="4">
    <location>
        <begin position="218"/>
        <end position="331"/>
    </location>
</feature>
<accession>A0A9J6EDX8</accession>
<dbReference type="Proteomes" id="UP000821866">
    <property type="component" value="Chromosome 3"/>
</dbReference>
<feature type="compositionally biased region" description="Polar residues" evidence="3">
    <location>
        <begin position="1008"/>
        <end position="1024"/>
    </location>
</feature>
<feature type="compositionally biased region" description="Basic and acidic residues" evidence="3">
    <location>
        <begin position="803"/>
        <end position="815"/>
    </location>
</feature>
<proteinExistence type="predicted"/>
<name>A0A9J6EDX8_RHIMP</name>
<feature type="compositionally biased region" description="Basic and acidic residues" evidence="3">
    <location>
        <begin position="1053"/>
        <end position="1076"/>
    </location>
</feature>
<feature type="compositionally biased region" description="Low complexity" evidence="3">
    <location>
        <begin position="57"/>
        <end position="71"/>
    </location>
</feature>
<organism evidence="5 6">
    <name type="scientific">Rhipicephalus microplus</name>
    <name type="common">Cattle tick</name>
    <name type="synonym">Boophilus microplus</name>
    <dbReference type="NCBI Taxonomy" id="6941"/>
    <lineage>
        <taxon>Eukaryota</taxon>
        <taxon>Metazoa</taxon>
        <taxon>Ecdysozoa</taxon>
        <taxon>Arthropoda</taxon>
        <taxon>Chelicerata</taxon>
        <taxon>Arachnida</taxon>
        <taxon>Acari</taxon>
        <taxon>Parasitiformes</taxon>
        <taxon>Ixodida</taxon>
        <taxon>Ixodoidea</taxon>
        <taxon>Ixodidae</taxon>
        <taxon>Rhipicephalinae</taxon>
        <taxon>Rhipicephalus</taxon>
        <taxon>Boophilus</taxon>
    </lineage>
</organism>
<feature type="region of interest" description="Disordered" evidence="3">
    <location>
        <begin position="15"/>
        <end position="35"/>
    </location>
</feature>
<dbReference type="GO" id="GO:0046872">
    <property type="term" value="F:metal ion binding"/>
    <property type="evidence" value="ECO:0007669"/>
    <property type="project" value="UniProtKB-KW"/>
</dbReference>
<gene>
    <name evidence="5" type="ORF">HPB51_026009</name>
</gene>
<dbReference type="VEuPathDB" id="VectorBase:LOC119163623"/>
<comment type="caution">
    <text evidence="5">The sequence shown here is derived from an EMBL/GenBank/DDBJ whole genome shotgun (WGS) entry which is preliminary data.</text>
</comment>
<feature type="region of interest" description="Disordered" evidence="3">
    <location>
        <begin position="479"/>
        <end position="702"/>
    </location>
</feature>
<feature type="compositionally biased region" description="Basic and acidic residues" evidence="3">
    <location>
        <begin position="600"/>
        <end position="622"/>
    </location>
</feature>
<feature type="compositionally biased region" description="Basic residues" evidence="3">
    <location>
        <begin position="1077"/>
        <end position="1090"/>
    </location>
</feature>
<dbReference type="AlphaFoldDB" id="A0A9J6EDX8"/>
<feature type="compositionally biased region" description="Basic and acidic residues" evidence="3">
    <location>
        <begin position="683"/>
        <end position="692"/>
    </location>
</feature>
<evidence type="ECO:0000256" key="2">
    <source>
        <dbReference type="ARBA" id="ARBA00022723"/>
    </source>
</evidence>
<evidence type="ECO:0000313" key="5">
    <source>
        <dbReference type="EMBL" id="KAH8032556.1"/>
    </source>
</evidence>
<keyword evidence="2" id="KW-0479">Metal-binding</keyword>
<evidence type="ECO:0000256" key="1">
    <source>
        <dbReference type="ARBA" id="ARBA00001968"/>
    </source>
</evidence>
<keyword evidence="6" id="KW-1185">Reference proteome</keyword>
<feature type="compositionally biased region" description="Polar residues" evidence="3">
    <location>
        <begin position="955"/>
        <end position="964"/>
    </location>
</feature>
<feature type="compositionally biased region" description="Basic and acidic residues" evidence="3">
    <location>
        <begin position="1115"/>
        <end position="1125"/>
    </location>
</feature>
<reference evidence="5" key="2">
    <citation type="submission" date="2021-09" db="EMBL/GenBank/DDBJ databases">
        <authorList>
            <person name="Jia N."/>
            <person name="Wang J."/>
            <person name="Shi W."/>
            <person name="Du L."/>
            <person name="Sun Y."/>
            <person name="Zhan W."/>
            <person name="Jiang J."/>
            <person name="Wang Q."/>
            <person name="Zhang B."/>
            <person name="Ji P."/>
            <person name="Sakyi L.B."/>
            <person name="Cui X."/>
            <person name="Yuan T."/>
            <person name="Jiang B."/>
            <person name="Yang W."/>
            <person name="Lam T.T.-Y."/>
            <person name="Chang Q."/>
            <person name="Ding S."/>
            <person name="Wang X."/>
            <person name="Zhu J."/>
            <person name="Ruan X."/>
            <person name="Zhao L."/>
            <person name="Wei J."/>
            <person name="Que T."/>
            <person name="Du C."/>
            <person name="Cheng J."/>
            <person name="Dai P."/>
            <person name="Han X."/>
            <person name="Huang E."/>
            <person name="Gao Y."/>
            <person name="Liu J."/>
            <person name="Shao H."/>
            <person name="Ye R."/>
            <person name="Li L."/>
            <person name="Wei W."/>
            <person name="Wang X."/>
            <person name="Wang C."/>
            <person name="Huo Q."/>
            <person name="Li W."/>
            <person name="Guo W."/>
            <person name="Chen H."/>
            <person name="Chen S."/>
            <person name="Zhou L."/>
            <person name="Zhou L."/>
            <person name="Ni X."/>
            <person name="Tian J."/>
            <person name="Zhou Y."/>
            <person name="Sheng Y."/>
            <person name="Liu T."/>
            <person name="Pan Y."/>
            <person name="Xia L."/>
            <person name="Li J."/>
            <person name="Zhao F."/>
            <person name="Cao W."/>
        </authorList>
    </citation>
    <scope>NUCLEOTIDE SEQUENCE</scope>
    <source>
        <strain evidence="5">Rmic-2018</strain>
        <tissue evidence="5">Larvae</tissue>
    </source>
</reference>
<feature type="compositionally biased region" description="Basic and acidic residues" evidence="3">
    <location>
        <begin position="740"/>
        <end position="753"/>
    </location>
</feature>
<feature type="compositionally biased region" description="Polar residues" evidence="3">
    <location>
        <begin position="1159"/>
        <end position="1172"/>
    </location>
</feature>
<feature type="region of interest" description="Disordered" evidence="3">
    <location>
        <begin position="52"/>
        <end position="75"/>
    </location>
</feature>
<evidence type="ECO:0000313" key="6">
    <source>
        <dbReference type="Proteomes" id="UP000821866"/>
    </source>
</evidence>
<feature type="compositionally biased region" description="Polar residues" evidence="3">
    <location>
        <begin position="628"/>
        <end position="663"/>
    </location>
</feature>
<feature type="compositionally biased region" description="Basic and acidic residues" evidence="3">
    <location>
        <begin position="482"/>
        <end position="492"/>
    </location>
</feature>
<feature type="compositionally biased region" description="Polar residues" evidence="3">
    <location>
        <begin position="495"/>
        <end position="507"/>
    </location>
</feature>
<feature type="region of interest" description="Disordered" evidence="3">
    <location>
        <begin position="720"/>
        <end position="1180"/>
    </location>
</feature>
<sequence length="1245" mass="136495">MAAAKRAWCSGSNDFNVVAADSGSERPPCLPSDSRMAEAAKRRRLAEVFDELDDVSSDSCWSSTSESSSSSSDDDDEVYAAAFQQLFSLPERRPKVEAYVTKTFKRNFRVTRPVVDFLAAEFAKSPHCPQNSDHGGLPAKSAEEHILSFLWYAANKACIRDVAGRFEVAESTHHRMMGRVTAFLLDIAPNVIKFPSDLQKLAVDFEKLSGFPDTIGCVDGSYMPIRCPARKVRSVYINRHHYLSLTLQGVCDNKKRFLDASTGYPSKIHDARIFRRSRISSVLPQLCSSKYHIVGDAAYPFREYLMTPIRDYGNLDSIKKTFNARLSGTRTARVLQQRTLGCTTFLLTRLFIPSHLLCGGVPHSSGRSSDAALSALPPTPLCSAPLLLFSQWNSPLGCGMLGAVTAVPVNLYNRVKDLLAGSSPNNSKGTSQPLLGYSEISALSGTESPTSDDAMLPQLVASSDEELGTDDKEIIMADDGETESKTPVEDVIKCQNASLLSKQSTRPTRNRGMSARKENRKTATTQIAKPSFAKPNVNQTHQNDNKKARHGSHACHEQRARPKQRNTVPKGVSAVADEKPKLKVSDDTSSKLGLQQPPELPRDESNQNRDKKNREGQPKRLLTESLKSHSPNFGQKTVQPNKPSSQAAVLSIPEMQNTSNTAACSAAEEGNPPLQNVLNKPPLKSEARKENTADIPGKSGIFDNVSAQESSLRVPVPQATINVQPPHIGASFRGVPSTSPHEHMNEPQPKLKTDAMNIVGLQNKTQLPNKPLPKIVSPKLLAPENTGEKQPLKVTTGTTKSHKQTDRQHKHEPSQKHPAGFYQKTEQSKSLSQSVKQKVRAPRTSKKQPSGTAASSDQESTSITKRRPRNRVQKISDPSSAKYPVHALEKKSSRKKSSQQAPSNAPAPNETGNKQSSGRVVKSDGATRNIPSDKPKERPQPIHKPRSGKHPGNLQERTGSPTKDPSQKPKLDVPTPNNTSNKQHFKLAPRSNKVSRNSSSREPRNGLQPKSEQSTKKPSANFQGNAGLVNKVEPQVAPGLPQNTSDDEPLQNDTHHSSGREHKAPSVSTKVEDFANGKKRLRPKKRRMSTKRSLQEPIDTESEMIAGNKVTETPIDDKEKSYSRETKKRSATPRDDQAAYVIKPPMRSSEKREGLKAAEQNSVPGPQNTNARHSQDLPSGEWPHIVSARIEGFGPAVIINAQKVETQTPPSHKAPHKNKSLLDAVNKIMEACAKMTHLLEASSSR</sequence>
<dbReference type="EMBL" id="JABSTU010000005">
    <property type="protein sequence ID" value="KAH8032556.1"/>
    <property type="molecule type" value="Genomic_DNA"/>
</dbReference>
<evidence type="ECO:0000256" key="3">
    <source>
        <dbReference type="SAM" id="MobiDB-lite"/>
    </source>
</evidence>
<feature type="compositionally biased region" description="Polar residues" evidence="3">
    <location>
        <begin position="847"/>
        <end position="863"/>
    </location>
</feature>
<comment type="cofactor">
    <cofactor evidence="1">
        <name>a divalent metal cation</name>
        <dbReference type="ChEBI" id="CHEBI:60240"/>
    </cofactor>
</comment>
<evidence type="ECO:0000259" key="4">
    <source>
        <dbReference type="Pfam" id="PF13359"/>
    </source>
</evidence>
<feature type="compositionally biased region" description="Basic and acidic residues" evidence="3">
    <location>
        <begin position="576"/>
        <end position="589"/>
    </location>
</feature>
<protein>
    <recommendedName>
        <fullName evidence="4">DDE Tnp4 domain-containing protein</fullName>
    </recommendedName>
</protein>